<name>A0A0E0JGL9_ORYPU</name>
<reference evidence="1" key="1">
    <citation type="submission" date="2015-04" db="UniProtKB">
        <authorList>
            <consortium name="EnsemblPlants"/>
        </authorList>
    </citation>
    <scope>IDENTIFICATION</scope>
</reference>
<reference evidence="1" key="2">
    <citation type="submission" date="2018-05" db="EMBL/GenBank/DDBJ databases">
        <title>OpunRS2 (Oryza punctata Reference Sequence Version 2).</title>
        <authorList>
            <person name="Zhang J."/>
            <person name="Kudrna D."/>
            <person name="Lee S."/>
            <person name="Talag J."/>
            <person name="Welchert J."/>
            <person name="Wing R.A."/>
        </authorList>
    </citation>
    <scope>NUCLEOTIDE SEQUENCE [LARGE SCALE GENOMIC DNA]</scope>
</reference>
<organism evidence="1">
    <name type="scientific">Oryza punctata</name>
    <name type="common">Red rice</name>
    <dbReference type="NCBI Taxonomy" id="4537"/>
    <lineage>
        <taxon>Eukaryota</taxon>
        <taxon>Viridiplantae</taxon>
        <taxon>Streptophyta</taxon>
        <taxon>Embryophyta</taxon>
        <taxon>Tracheophyta</taxon>
        <taxon>Spermatophyta</taxon>
        <taxon>Magnoliopsida</taxon>
        <taxon>Liliopsida</taxon>
        <taxon>Poales</taxon>
        <taxon>Poaceae</taxon>
        <taxon>BOP clade</taxon>
        <taxon>Oryzoideae</taxon>
        <taxon>Oryzeae</taxon>
        <taxon>Oryzinae</taxon>
        <taxon>Oryza</taxon>
    </lineage>
</organism>
<dbReference type="Gramene" id="OPUNC01G09940.1">
    <property type="protein sequence ID" value="OPUNC01G09940.1"/>
    <property type="gene ID" value="OPUNC01G09940"/>
</dbReference>
<dbReference type="AlphaFoldDB" id="A0A0E0JGL9"/>
<protein>
    <submittedName>
        <fullName evidence="1">Uncharacterized protein</fullName>
    </submittedName>
</protein>
<evidence type="ECO:0000313" key="2">
    <source>
        <dbReference type="Proteomes" id="UP000026962"/>
    </source>
</evidence>
<dbReference type="Proteomes" id="UP000026962">
    <property type="component" value="Chromosome 1"/>
</dbReference>
<evidence type="ECO:0000313" key="1">
    <source>
        <dbReference type="EnsemblPlants" id="OPUNC01G09940.1"/>
    </source>
</evidence>
<proteinExistence type="predicted"/>
<dbReference type="OMA" id="ARTPCID"/>
<keyword evidence="2" id="KW-1185">Reference proteome</keyword>
<accession>A0A0E0JGL9</accession>
<dbReference type="HOGENOM" id="CLU_2403419_0_0_1"/>
<dbReference type="EnsemblPlants" id="OPUNC01G09940.1">
    <property type="protein sequence ID" value="OPUNC01G09940.1"/>
    <property type="gene ID" value="OPUNC01G09940"/>
</dbReference>
<sequence>MAASSNLTNDVPIPIAALELGYDEDKAHTPCIDTTNHPKETHAKCLTAALDVNGGTNRVVVVFLTMTGMPKVIPTSVESMDIFSARNLDKGNG</sequence>